<dbReference type="EMBL" id="MU005647">
    <property type="protein sequence ID" value="KAF2675810.1"/>
    <property type="molecule type" value="Genomic_DNA"/>
</dbReference>
<dbReference type="OrthoDB" id="3684889at2759"/>
<evidence type="ECO:0000313" key="4">
    <source>
        <dbReference type="Proteomes" id="UP000799291"/>
    </source>
</evidence>
<name>A0A6G1ICP9_9PLEO</name>
<dbReference type="Proteomes" id="UP000799291">
    <property type="component" value="Unassembled WGS sequence"/>
</dbReference>
<keyword evidence="1" id="KW-0175">Coiled coil</keyword>
<gene>
    <name evidence="3" type="ORF">K458DRAFT_397573</name>
</gene>
<feature type="compositionally biased region" description="Acidic residues" evidence="2">
    <location>
        <begin position="397"/>
        <end position="407"/>
    </location>
</feature>
<feature type="coiled-coil region" evidence="1">
    <location>
        <begin position="52"/>
        <end position="79"/>
    </location>
</feature>
<reference evidence="3" key="1">
    <citation type="journal article" date="2020" name="Stud. Mycol.">
        <title>101 Dothideomycetes genomes: a test case for predicting lifestyles and emergence of pathogens.</title>
        <authorList>
            <person name="Haridas S."/>
            <person name="Albert R."/>
            <person name="Binder M."/>
            <person name="Bloem J."/>
            <person name="Labutti K."/>
            <person name="Salamov A."/>
            <person name="Andreopoulos B."/>
            <person name="Baker S."/>
            <person name="Barry K."/>
            <person name="Bills G."/>
            <person name="Bluhm B."/>
            <person name="Cannon C."/>
            <person name="Castanera R."/>
            <person name="Culley D."/>
            <person name="Daum C."/>
            <person name="Ezra D."/>
            <person name="Gonzalez J."/>
            <person name="Henrissat B."/>
            <person name="Kuo A."/>
            <person name="Liang C."/>
            <person name="Lipzen A."/>
            <person name="Lutzoni F."/>
            <person name="Magnuson J."/>
            <person name="Mondo S."/>
            <person name="Nolan M."/>
            <person name="Ohm R."/>
            <person name="Pangilinan J."/>
            <person name="Park H.-J."/>
            <person name="Ramirez L."/>
            <person name="Alfaro M."/>
            <person name="Sun H."/>
            <person name="Tritt A."/>
            <person name="Yoshinaga Y."/>
            <person name="Zwiers L.-H."/>
            <person name="Turgeon B."/>
            <person name="Goodwin S."/>
            <person name="Spatafora J."/>
            <person name="Crous P."/>
            <person name="Grigoriev I."/>
        </authorList>
    </citation>
    <scope>NUCLEOTIDE SEQUENCE</scope>
    <source>
        <strain evidence="3">CBS 122367</strain>
    </source>
</reference>
<evidence type="ECO:0000313" key="3">
    <source>
        <dbReference type="EMBL" id="KAF2675810.1"/>
    </source>
</evidence>
<proteinExistence type="predicted"/>
<accession>A0A6G1ICP9</accession>
<evidence type="ECO:0000256" key="1">
    <source>
        <dbReference type="SAM" id="Coils"/>
    </source>
</evidence>
<evidence type="ECO:0000256" key="2">
    <source>
        <dbReference type="SAM" id="MobiDB-lite"/>
    </source>
</evidence>
<organism evidence="3 4">
    <name type="scientific">Lentithecium fluviatile CBS 122367</name>
    <dbReference type="NCBI Taxonomy" id="1168545"/>
    <lineage>
        <taxon>Eukaryota</taxon>
        <taxon>Fungi</taxon>
        <taxon>Dikarya</taxon>
        <taxon>Ascomycota</taxon>
        <taxon>Pezizomycotina</taxon>
        <taxon>Dothideomycetes</taxon>
        <taxon>Pleosporomycetidae</taxon>
        <taxon>Pleosporales</taxon>
        <taxon>Massarineae</taxon>
        <taxon>Lentitheciaceae</taxon>
        <taxon>Lentithecium</taxon>
    </lineage>
</organism>
<sequence>MAEKERADAKKDDPVDLTPAWLDHVKRLLLPRSNEARQFSANKSSHSVLKSRDYAIEQMKENRRKVEQLDKEYREMAIRNGYILKEMQNSMTIYSQLLCRPFCDQIHKALPRELRNHIYGYLLGPRPEKPVPRTVLIKQRRREIWFSESWVGRQFTIEICEMAYRTDNLQLCGSFNLADLLLLPEDNGVLPVAHIRSLVLRVDLSYKSCMARCCLPTQIPPPPPPFPPFSLTELKDSLEPLRKIECKQGFKLEIRICGYYGEARLLDALDAMKEILMQLKEDGMKICIARELYYRPSNRFPGDLMKYYEVERVEWEEICKAHRRKLKAEGVLLVPPSPPPPPPPPMNFAPPPPMPLPWNPAPALVTLPNPPMSTVAVAPPPALPVVVASTTSSEAASDIEESEGESV</sequence>
<feature type="region of interest" description="Disordered" evidence="2">
    <location>
        <begin position="388"/>
        <end position="407"/>
    </location>
</feature>
<protein>
    <submittedName>
        <fullName evidence="3">Uncharacterized protein</fullName>
    </submittedName>
</protein>
<keyword evidence="4" id="KW-1185">Reference proteome</keyword>
<dbReference type="AlphaFoldDB" id="A0A6G1ICP9"/>